<reference evidence="1" key="1">
    <citation type="journal article" date="2023" name="Plant J.">
        <title>Genome sequences and population genomics provide insights into the demographic history, inbreeding, and mutation load of two 'living fossil' tree species of Dipteronia.</title>
        <authorList>
            <person name="Feng Y."/>
            <person name="Comes H.P."/>
            <person name="Chen J."/>
            <person name="Zhu S."/>
            <person name="Lu R."/>
            <person name="Zhang X."/>
            <person name="Li P."/>
            <person name="Qiu J."/>
            <person name="Olsen K.M."/>
            <person name="Qiu Y."/>
        </authorList>
    </citation>
    <scope>NUCLEOTIDE SEQUENCE</scope>
    <source>
        <strain evidence="1">KIB01</strain>
    </source>
</reference>
<proteinExistence type="predicted"/>
<dbReference type="Proteomes" id="UP001280121">
    <property type="component" value="Unassembled WGS sequence"/>
</dbReference>
<dbReference type="EMBL" id="JANJYI010000004">
    <property type="protein sequence ID" value="KAK2651678.1"/>
    <property type="molecule type" value="Genomic_DNA"/>
</dbReference>
<comment type="caution">
    <text evidence="1">The sequence shown here is derived from an EMBL/GenBank/DDBJ whole genome shotgun (WGS) entry which is preliminary data.</text>
</comment>
<sequence>MWVEANMVAKTVNGRQIRGWYIVSKMVAFRWENWRSVVLRQSGSRMMDGEICKVDGKINIVMGGKCFLLKISNELSSIDSVWLKKILGMIPREVPRFDGRGVCPLTVMEEKRKVSDDRDKTVQMDSYERAVVLASPIPCSLNFKNVVEKDKHRRKVVVRMKEAGRQNERGWYNFRQVF</sequence>
<dbReference type="AlphaFoldDB" id="A0AAD9X2P0"/>
<gene>
    <name evidence="1" type="ORF">Ddye_011534</name>
</gene>
<evidence type="ECO:0000313" key="2">
    <source>
        <dbReference type="Proteomes" id="UP001280121"/>
    </source>
</evidence>
<organism evidence="1 2">
    <name type="scientific">Dipteronia dyeriana</name>
    <dbReference type="NCBI Taxonomy" id="168575"/>
    <lineage>
        <taxon>Eukaryota</taxon>
        <taxon>Viridiplantae</taxon>
        <taxon>Streptophyta</taxon>
        <taxon>Embryophyta</taxon>
        <taxon>Tracheophyta</taxon>
        <taxon>Spermatophyta</taxon>
        <taxon>Magnoliopsida</taxon>
        <taxon>eudicotyledons</taxon>
        <taxon>Gunneridae</taxon>
        <taxon>Pentapetalae</taxon>
        <taxon>rosids</taxon>
        <taxon>malvids</taxon>
        <taxon>Sapindales</taxon>
        <taxon>Sapindaceae</taxon>
        <taxon>Hippocastanoideae</taxon>
        <taxon>Acereae</taxon>
        <taxon>Dipteronia</taxon>
    </lineage>
</organism>
<keyword evidence="2" id="KW-1185">Reference proteome</keyword>
<evidence type="ECO:0000313" key="1">
    <source>
        <dbReference type="EMBL" id="KAK2651678.1"/>
    </source>
</evidence>
<protein>
    <submittedName>
        <fullName evidence="1">Uncharacterized protein</fullName>
    </submittedName>
</protein>
<name>A0AAD9X2P0_9ROSI</name>
<accession>A0AAD9X2P0</accession>